<dbReference type="GO" id="GO:0003723">
    <property type="term" value="F:RNA binding"/>
    <property type="evidence" value="ECO:0007669"/>
    <property type="project" value="InterPro"/>
</dbReference>
<dbReference type="AlphaFoldDB" id="A0A1S3XL88"/>
<feature type="repeat" description="PPR" evidence="2">
    <location>
        <begin position="140"/>
        <end position="174"/>
    </location>
</feature>
<dbReference type="FunFam" id="1.25.40.10:FF:000196">
    <property type="entry name" value="Pentatricopeptide repeat-containing protein At4g14850"/>
    <property type="match status" value="1"/>
</dbReference>
<dbReference type="PaxDb" id="4097-A0A1S3XL88"/>
<dbReference type="Pfam" id="PF13041">
    <property type="entry name" value="PPR_2"/>
    <property type="match status" value="1"/>
</dbReference>
<dbReference type="Pfam" id="PF01535">
    <property type="entry name" value="PPR"/>
    <property type="match status" value="3"/>
</dbReference>
<dbReference type="Gene3D" id="1.25.40.10">
    <property type="entry name" value="Tetratricopeptide repeat domain"/>
    <property type="match status" value="2"/>
</dbReference>
<dbReference type="InterPro" id="IPR002885">
    <property type="entry name" value="PPR_rpt"/>
</dbReference>
<reference evidence="3" key="1">
    <citation type="submission" date="2025-08" db="UniProtKB">
        <authorList>
            <consortium name="RefSeq"/>
        </authorList>
    </citation>
    <scope>IDENTIFICATION</scope>
</reference>
<proteinExistence type="predicted"/>
<dbReference type="OrthoDB" id="185373at2759"/>
<keyword evidence="1" id="KW-0677">Repeat</keyword>
<dbReference type="PROSITE" id="PS51375">
    <property type="entry name" value="PPR"/>
    <property type="match status" value="3"/>
</dbReference>
<evidence type="ECO:0000256" key="2">
    <source>
        <dbReference type="PROSITE-ProRule" id="PRU00708"/>
    </source>
</evidence>
<dbReference type="NCBIfam" id="TIGR00756">
    <property type="entry name" value="PPR"/>
    <property type="match status" value="3"/>
</dbReference>
<dbReference type="InterPro" id="IPR011990">
    <property type="entry name" value="TPR-like_helical_dom_sf"/>
</dbReference>
<evidence type="ECO:0000313" key="3">
    <source>
        <dbReference type="RefSeq" id="XP_016440422.1"/>
    </source>
</evidence>
<dbReference type="OMA" id="IWNEMIS"/>
<dbReference type="InterPro" id="IPR046960">
    <property type="entry name" value="PPR_At4g14850-like_plant"/>
</dbReference>
<feature type="repeat" description="PPR" evidence="2">
    <location>
        <begin position="175"/>
        <end position="209"/>
    </location>
</feature>
<protein>
    <submittedName>
        <fullName evidence="3">Pentatricopeptide repeat-containing protein At3g23330</fullName>
    </submittedName>
</protein>
<dbReference type="GO" id="GO:0009451">
    <property type="term" value="P:RNA modification"/>
    <property type="evidence" value="ECO:0007669"/>
    <property type="project" value="InterPro"/>
</dbReference>
<accession>A0A1S3XL88</accession>
<name>A0A1S3XL88_TOBAC</name>
<dbReference type="PANTHER" id="PTHR47926:SF354">
    <property type="entry name" value="REPEAT (PPR-LIKE) SUPERFAMILY PROTEIN, PUTATIVE-RELATED"/>
    <property type="match status" value="1"/>
</dbReference>
<dbReference type="KEGG" id="nta:107766189"/>
<dbReference type="SMR" id="A0A1S3XL88"/>
<dbReference type="RefSeq" id="XP_016440422.1">
    <property type="nucleotide sequence ID" value="XM_016584936.1"/>
</dbReference>
<evidence type="ECO:0000256" key="1">
    <source>
        <dbReference type="ARBA" id="ARBA00022737"/>
    </source>
</evidence>
<feature type="repeat" description="PPR" evidence="2">
    <location>
        <begin position="14"/>
        <end position="48"/>
    </location>
</feature>
<dbReference type="PANTHER" id="PTHR47926">
    <property type="entry name" value="PENTATRICOPEPTIDE REPEAT-CONTAINING PROTEIN"/>
    <property type="match status" value="1"/>
</dbReference>
<gene>
    <name evidence="3" type="primary">LOC107766189</name>
</gene>
<organism evidence="3">
    <name type="scientific">Nicotiana tabacum</name>
    <name type="common">Common tobacco</name>
    <dbReference type="NCBI Taxonomy" id="4097"/>
    <lineage>
        <taxon>Eukaryota</taxon>
        <taxon>Viridiplantae</taxon>
        <taxon>Streptophyta</taxon>
        <taxon>Embryophyta</taxon>
        <taxon>Tracheophyta</taxon>
        <taxon>Spermatophyta</taxon>
        <taxon>Magnoliopsida</taxon>
        <taxon>eudicotyledons</taxon>
        <taxon>Gunneridae</taxon>
        <taxon>Pentapetalae</taxon>
        <taxon>asterids</taxon>
        <taxon>lamiids</taxon>
        <taxon>Solanales</taxon>
        <taxon>Solanaceae</taxon>
        <taxon>Nicotianoideae</taxon>
        <taxon>Nicotianeae</taxon>
        <taxon>Nicotiana</taxon>
    </lineage>
</organism>
<sequence length="244" mass="27113">MVHAFVVRKGIIKDTFVSNALIHMYANCGELESSERLFNSMEEKDVVSWTALLSAYMNAGLVEEAERCVQNGYFENGLNVFNEMLRSYDQPNVVTIVSILPACAGLGDLKIGQAVHAYAIKNEFCELISQSVFVRIKEKKTAVLNEMTAAYVDEHKMDAARSILKSMQDYGLKPDEVSFNTLLAGHARNGEKNEAYELLSEVVNWGLKPNLVSFNVLVSGFQQSGLSSEALKYSQSFNHLPANI</sequence>